<keyword evidence="2" id="KW-1185">Reference proteome</keyword>
<sequence length="610" mass="67998">MNRSRRSHLHSPFRQANSSSTSLAGMEKPIRSFKSFVKNVPPIRINNRALPQNPSADKDPSPLPSTTHPVLARPTSSQQSRLLPIYESEPDLGPPRTTPKSSLPSLPLPSVKVNEVEFPRHPPPTQASCPGPNRNVKRNPWTESSVGSNLSQRSHEKTHGTSGSNPSNRLQESPNIPRKEPAGQGSKHDRTVRQYLKGKERRALNKGSPLAEDSLGGQDMDDRARQLRCFQGYHELFIDPYQGLSVSQEEVLRKGPPHLGSPSVLEGQRLYVKQHRHNHRLVPRPLSWQSSSAGSNPRRDSLNENRKPLLHSEASPEVNKEKNHRRSWVPERLSFGVRRDRSYSTSTIQSAESHGSKGTNKESQIPESQVEKLLKQHPRFFEFYLRWKLPIKKSAKRKEQTEPPNCAATPQLLEPLIRLPRGFVIVRAFPSPAPKSKPPGSRSTIAISFGTGGASDNVTSPTSPNPITPEHHSSLTSSKKNQRAPREPEGEQSTLTAVIYAEVASQSQHSRGSEHSAAQESSSSPKSMVSWRKFRGDENDRDENKPGFIKKAREARRKHNQQIRQDKLKKIIQVLGPTDPSVVAGYVKSPESAIGGDSRMLGYLVRNEMA</sequence>
<accession>A0ACB6QAU9</accession>
<evidence type="ECO:0000313" key="1">
    <source>
        <dbReference type="EMBL" id="KAF2464049.1"/>
    </source>
</evidence>
<organism evidence="1 2">
    <name type="scientific">Lindgomyces ingoldianus</name>
    <dbReference type="NCBI Taxonomy" id="673940"/>
    <lineage>
        <taxon>Eukaryota</taxon>
        <taxon>Fungi</taxon>
        <taxon>Dikarya</taxon>
        <taxon>Ascomycota</taxon>
        <taxon>Pezizomycotina</taxon>
        <taxon>Dothideomycetes</taxon>
        <taxon>Pleosporomycetidae</taxon>
        <taxon>Pleosporales</taxon>
        <taxon>Lindgomycetaceae</taxon>
        <taxon>Lindgomyces</taxon>
    </lineage>
</organism>
<protein>
    <submittedName>
        <fullName evidence="1">Uncharacterized protein</fullName>
    </submittedName>
</protein>
<reference evidence="1" key="1">
    <citation type="journal article" date="2020" name="Stud. Mycol.">
        <title>101 Dothideomycetes genomes: a test case for predicting lifestyles and emergence of pathogens.</title>
        <authorList>
            <person name="Haridas S."/>
            <person name="Albert R."/>
            <person name="Binder M."/>
            <person name="Bloem J."/>
            <person name="Labutti K."/>
            <person name="Salamov A."/>
            <person name="Andreopoulos B."/>
            <person name="Baker S."/>
            <person name="Barry K."/>
            <person name="Bills G."/>
            <person name="Bluhm B."/>
            <person name="Cannon C."/>
            <person name="Castanera R."/>
            <person name="Culley D."/>
            <person name="Daum C."/>
            <person name="Ezra D."/>
            <person name="Gonzalez J."/>
            <person name="Henrissat B."/>
            <person name="Kuo A."/>
            <person name="Liang C."/>
            <person name="Lipzen A."/>
            <person name="Lutzoni F."/>
            <person name="Magnuson J."/>
            <person name="Mondo S."/>
            <person name="Nolan M."/>
            <person name="Ohm R."/>
            <person name="Pangilinan J."/>
            <person name="Park H.-J."/>
            <person name="Ramirez L."/>
            <person name="Alfaro M."/>
            <person name="Sun H."/>
            <person name="Tritt A."/>
            <person name="Yoshinaga Y."/>
            <person name="Zwiers L.-H."/>
            <person name="Turgeon B."/>
            <person name="Goodwin S."/>
            <person name="Spatafora J."/>
            <person name="Crous P."/>
            <person name="Grigoriev I."/>
        </authorList>
    </citation>
    <scope>NUCLEOTIDE SEQUENCE</scope>
    <source>
        <strain evidence="1">ATCC 200398</strain>
    </source>
</reference>
<name>A0ACB6QAU9_9PLEO</name>
<comment type="caution">
    <text evidence="1">The sequence shown here is derived from an EMBL/GenBank/DDBJ whole genome shotgun (WGS) entry which is preliminary data.</text>
</comment>
<dbReference type="Proteomes" id="UP000799755">
    <property type="component" value="Unassembled WGS sequence"/>
</dbReference>
<proteinExistence type="predicted"/>
<evidence type="ECO:0000313" key="2">
    <source>
        <dbReference type="Proteomes" id="UP000799755"/>
    </source>
</evidence>
<dbReference type="EMBL" id="MU003540">
    <property type="protein sequence ID" value="KAF2464049.1"/>
    <property type="molecule type" value="Genomic_DNA"/>
</dbReference>
<gene>
    <name evidence="1" type="ORF">BDR25DRAFT_99143</name>
</gene>